<evidence type="ECO:0000313" key="3">
    <source>
        <dbReference type="Proteomes" id="UP000807353"/>
    </source>
</evidence>
<dbReference type="AlphaFoldDB" id="A0A9P5YBI4"/>
<dbReference type="SUPFAM" id="SSF55347">
    <property type="entry name" value="Glyceraldehyde-3-phosphate dehydrogenase-like, C-terminal domain"/>
    <property type="match status" value="1"/>
</dbReference>
<comment type="caution">
    <text evidence="2">The sequence shown here is derived from an EMBL/GenBank/DDBJ whole genome shotgun (WGS) entry which is preliminary data.</text>
</comment>
<evidence type="ECO:0000313" key="2">
    <source>
        <dbReference type="EMBL" id="KAF9466234.1"/>
    </source>
</evidence>
<organism evidence="2 3">
    <name type="scientific">Collybia nuda</name>
    <dbReference type="NCBI Taxonomy" id="64659"/>
    <lineage>
        <taxon>Eukaryota</taxon>
        <taxon>Fungi</taxon>
        <taxon>Dikarya</taxon>
        <taxon>Basidiomycota</taxon>
        <taxon>Agaricomycotina</taxon>
        <taxon>Agaricomycetes</taxon>
        <taxon>Agaricomycetidae</taxon>
        <taxon>Agaricales</taxon>
        <taxon>Tricholomatineae</taxon>
        <taxon>Clitocybaceae</taxon>
        <taxon>Collybia</taxon>
    </lineage>
</organism>
<accession>A0A9P5YBI4</accession>
<dbReference type="EMBL" id="MU150242">
    <property type="protein sequence ID" value="KAF9466234.1"/>
    <property type="molecule type" value="Genomic_DNA"/>
</dbReference>
<sequence length="180" mass="19184">GASMVSIAIGHQLDVVTRILSDFATINATAATAYPMSILVDEDDKPTGEVVKATTPDHFALAGMLNSGAISSMMWRGGYSATKGRRRFIWEIDGDEGSIKFESDGVYGAFLNLYDPDIYLDGEPIAVEGGRGTIANLTNAWAEFAKGEGGDYATIDDAVKNQILLDAIGRSIEGQKTITL</sequence>
<gene>
    <name evidence="2" type="ORF">BDZ94DRAFT_1158048</name>
</gene>
<proteinExistence type="predicted"/>
<dbReference type="InterPro" id="IPR055080">
    <property type="entry name" value="Gal80p-like_C"/>
</dbReference>
<feature type="non-terminal residue" evidence="2">
    <location>
        <position position="1"/>
    </location>
</feature>
<name>A0A9P5YBI4_9AGAR</name>
<reference evidence="2" key="1">
    <citation type="submission" date="2020-11" db="EMBL/GenBank/DDBJ databases">
        <authorList>
            <consortium name="DOE Joint Genome Institute"/>
            <person name="Ahrendt S."/>
            <person name="Riley R."/>
            <person name="Andreopoulos W."/>
            <person name="Labutti K."/>
            <person name="Pangilinan J."/>
            <person name="Ruiz-Duenas F.J."/>
            <person name="Barrasa J.M."/>
            <person name="Sanchez-Garcia M."/>
            <person name="Camarero S."/>
            <person name="Miyauchi S."/>
            <person name="Serrano A."/>
            <person name="Linde D."/>
            <person name="Babiker R."/>
            <person name="Drula E."/>
            <person name="Ayuso-Fernandez I."/>
            <person name="Pacheco R."/>
            <person name="Padilla G."/>
            <person name="Ferreira P."/>
            <person name="Barriuso J."/>
            <person name="Kellner H."/>
            <person name="Castanera R."/>
            <person name="Alfaro M."/>
            <person name="Ramirez L."/>
            <person name="Pisabarro A.G."/>
            <person name="Kuo A."/>
            <person name="Tritt A."/>
            <person name="Lipzen A."/>
            <person name="He G."/>
            <person name="Yan M."/>
            <person name="Ng V."/>
            <person name="Cullen D."/>
            <person name="Martin F."/>
            <person name="Rosso M.-N."/>
            <person name="Henrissat B."/>
            <person name="Hibbett D."/>
            <person name="Martinez A.T."/>
            <person name="Grigoriev I.V."/>
        </authorList>
    </citation>
    <scope>NUCLEOTIDE SEQUENCE</scope>
    <source>
        <strain evidence="2">CBS 247.69</strain>
    </source>
</reference>
<keyword evidence="3" id="KW-1185">Reference proteome</keyword>
<protein>
    <recommendedName>
        <fullName evidence="1">Gal80p-like C-terminal domain-containing protein</fullName>
    </recommendedName>
</protein>
<dbReference type="Pfam" id="PF22685">
    <property type="entry name" value="Gal80p_C-like"/>
    <property type="match status" value="1"/>
</dbReference>
<dbReference type="Proteomes" id="UP000807353">
    <property type="component" value="Unassembled WGS sequence"/>
</dbReference>
<feature type="domain" description="Gal80p-like C-terminal" evidence="1">
    <location>
        <begin position="1"/>
        <end position="103"/>
    </location>
</feature>
<dbReference type="Gene3D" id="3.30.360.10">
    <property type="entry name" value="Dihydrodipicolinate Reductase, domain 2"/>
    <property type="match status" value="1"/>
</dbReference>
<evidence type="ECO:0000259" key="1">
    <source>
        <dbReference type="Pfam" id="PF22685"/>
    </source>
</evidence>
<dbReference type="OrthoDB" id="64915at2759"/>